<name>A0A2U8QXV7_9FLAO</name>
<keyword evidence="3" id="KW-1185">Reference proteome</keyword>
<dbReference type="Proteomes" id="UP000245429">
    <property type="component" value="Chromosome"/>
</dbReference>
<evidence type="ECO:0000313" key="3">
    <source>
        <dbReference type="Proteomes" id="UP000245429"/>
    </source>
</evidence>
<feature type="chain" id="PRO_5015841212" description="Outer membrane protein beta-barrel domain-containing protein" evidence="1">
    <location>
        <begin position="20"/>
        <end position="412"/>
    </location>
</feature>
<protein>
    <recommendedName>
        <fullName evidence="4">Outer membrane protein beta-barrel domain-containing protein</fullName>
    </recommendedName>
</protein>
<feature type="signal peptide" evidence="1">
    <location>
        <begin position="1"/>
        <end position="19"/>
    </location>
</feature>
<keyword evidence="1" id="KW-0732">Signal</keyword>
<evidence type="ECO:0000313" key="2">
    <source>
        <dbReference type="EMBL" id="AWM14901.1"/>
    </source>
</evidence>
<reference evidence="2 3" key="1">
    <citation type="submission" date="2018-05" db="EMBL/GenBank/DDBJ databases">
        <title>Flavobacterium sp. MEBiC07310.</title>
        <authorList>
            <person name="Baek K."/>
        </authorList>
    </citation>
    <scope>NUCLEOTIDE SEQUENCE [LARGE SCALE GENOMIC DNA]</scope>
    <source>
        <strain evidence="2 3">MEBiC07310</strain>
    </source>
</reference>
<gene>
    <name evidence="2" type="ORF">DI487_14250</name>
</gene>
<dbReference type="AlphaFoldDB" id="A0A2U8QXV7"/>
<evidence type="ECO:0008006" key="4">
    <source>
        <dbReference type="Google" id="ProtNLM"/>
    </source>
</evidence>
<dbReference type="RefSeq" id="WP_109570239.1">
    <property type="nucleotide sequence ID" value="NZ_CP029463.1"/>
</dbReference>
<proteinExistence type="predicted"/>
<evidence type="ECO:0000256" key="1">
    <source>
        <dbReference type="SAM" id="SignalP"/>
    </source>
</evidence>
<dbReference type="KEGG" id="fse:DI487_14250"/>
<organism evidence="2 3">
    <name type="scientific">Flavobacterium sediminis</name>
    <dbReference type="NCBI Taxonomy" id="2201181"/>
    <lineage>
        <taxon>Bacteria</taxon>
        <taxon>Pseudomonadati</taxon>
        <taxon>Bacteroidota</taxon>
        <taxon>Flavobacteriia</taxon>
        <taxon>Flavobacteriales</taxon>
        <taxon>Flavobacteriaceae</taxon>
        <taxon>Flavobacterium</taxon>
    </lineage>
</organism>
<dbReference type="EMBL" id="CP029463">
    <property type="protein sequence ID" value="AWM14901.1"/>
    <property type="molecule type" value="Genomic_DNA"/>
</dbReference>
<dbReference type="OrthoDB" id="921445at2"/>
<sequence>MKKSILTAIASLITFLSFSQTKFLSGYYIDNTGEKVEGFIKNTDWRNNPSKIIFKTAPEASPKEVDIENLNEFEIYDNSRYIKYTVDIEKSSDKINLISNSPNPVYTKETALLKVLVSGEKSLYKYEKENIVKFFYSNFNDKPKQLIYIQYHPSADTLKVLKTQLNNVSSESILTNNEYKKQLYEDVNCNFERQYIQNVKYDAGSLIKYFEKYNSCKTADYTTFNNKTAKINIKPSLKLNYSNFNFESFNIDTDKGVFFGAGVEFEIVLPFNNNKFSFILDPNYNTIKQDATSRYYLSPNVYTEKEGEIKLNYVNIPIGLRYYVFLNDNSKIFFTPSFDLNYAIGKSNGYYAGGEKISGFTPKTSFGLGVGYAYQKLFFEAKLQSKTVLFDYYSQDNNSLKNISLAIKYQLF</sequence>
<accession>A0A2U8QXV7</accession>